<dbReference type="RefSeq" id="XP_043167502.1">
    <property type="nucleotide sequence ID" value="XM_043311567.1"/>
</dbReference>
<evidence type="ECO:0000256" key="6">
    <source>
        <dbReference type="SAM" id="Phobius"/>
    </source>
</evidence>
<dbReference type="InterPro" id="IPR014710">
    <property type="entry name" value="RmlC-like_jellyroll"/>
</dbReference>
<dbReference type="AlphaFoldDB" id="A0A8J2N0I7"/>
<dbReference type="Gene3D" id="1.10.3730.20">
    <property type="match status" value="1"/>
</dbReference>
<dbReference type="FunFam" id="1.10.3730.20:FF:000012">
    <property type="entry name" value="DUF803 domain-containing protein"/>
    <property type="match status" value="1"/>
</dbReference>
<evidence type="ECO:0008006" key="9">
    <source>
        <dbReference type="Google" id="ProtNLM"/>
    </source>
</evidence>
<comment type="subcellular location">
    <subcellularLocation>
        <location evidence="1">Membrane</location>
        <topology evidence="1">Multi-pass membrane protein</topology>
    </subcellularLocation>
</comment>
<keyword evidence="2 6" id="KW-0812">Transmembrane</keyword>
<evidence type="ECO:0000256" key="5">
    <source>
        <dbReference type="SAM" id="MobiDB-lite"/>
    </source>
</evidence>
<feature type="region of interest" description="Disordered" evidence="5">
    <location>
        <begin position="339"/>
        <end position="471"/>
    </location>
</feature>
<evidence type="ECO:0000256" key="3">
    <source>
        <dbReference type="ARBA" id="ARBA00022989"/>
    </source>
</evidence>
<dbReference type="GO" id="GO:0016020">
    <property type="term" value="C:membrane"/>
    <property type="evidence" value="ECO:0007669"/>
    <property type="project" value="UniProtKB-SubCell"/>
</dbReference>
<dbReference type="SUPFAM" id="SSF103481">
    <property type="entry name" value="Multidrug resistance efflux transporter EmrE"/>
    <property type="match status" value="1"/>
</dbReference>
<gene>
    <name evidence="7" type="ORF">ALTATR162_LOCUS3957</name>
</gene>
<evidence type="ECO:0000256" key="4">
    <source>
        <dbReference type="ARBA" id="ARBA00023136"/>
    </source>
</evidence>
<evidence type="ECO:0000313" key="7">
    <source>
        <dbReference type="EMBL" id="CAG5156043.1"/>
    </source>
</evidence>
<dbReference type="InterPro" id="IPR011051">
    <property type="entry name" value="RmlC_Cupin_sf"/>
</dbReference>
<proteinExistence type="predicted"/>
<dbReference type="InterPro" id="IPR010424">
    <property type="entry name" value="EutQ"/>
</dbReference>
<dbReference type="EMBL" id="CAJRGZ010000017">
    <property type="protein sequence ID" value="CAG5156043.1"/>
    <property type="molecule type" value="Genomic_DNA"/>
</dbReference>
<accession>A0A8J2N0I7</accession>
<feature type="transmembrane region" description="Helical" evidence="6">
    <location>
        <begin position="182"/>
        <end position="205"/>
    </location>
</feature>
<protein>
    <recommendedName>
        <fullName evidence="9">DUF803-domain-containing protein</fullName>
    </recommendedName>
</protein>
<dbReference type="InterPro" id="IPR008521">
    <property type="entry name" value="Mg_trans_NIPA"/>
</dbReference>
<keyword evidence="4 6" id="KW-0472">Membrane</keyword>
<name>A0A8J2N0I7_9PLEO</name>
<feature type="transmembrane region" description="Helical" evidence="6">
    <location>
        <begin position="82"/>
        <end position="102"/>
    </location>
</feature>
<dbReference type="GeneID" id="67015570"/>
<comment type="caution">
    <text evidence="7">The sequence shown here is derived from an EMBL/GenBank/DDBJ whole genome shotgun (WGS) entry which is preliminary data.</text>
</comment>
<feature type="transmembrane region" description="Helical" evidence="6">
    <location>
        <begin position="150"/>
        <end position="170"/>
    </location>
</feature>
<dbReference type="InterPro" id="IPR037185">
    <property type="entry name" value="EmrE-like"/>
</dbReference>
<dbReference type="SUPFAM" id="SSF51182">
    <property type="entry name" value="RmlC-like cupins"/>
    <property type="match status" value="1"/>
</dbReference>
<dbReference type="GO" id="GO:0015095">
    <property type="term" value="F:magnesium ion transmembrane transporter activity"/>
    <property type="evidence" value="ECO:0007669"/>
    <property type="project" value="InterPro"/>
</dbReference>
<feature type="transmembrane region" description="Helical" evidence="6">
    <location>
        <begin position="6"/>
        <end position="30"/>
    </location>
</feature>
<sequence>MVELSPGASVALGVMVGLASTSIQSIGLTLQRKSHLLEEEKDDDDERRPPYKRRRWQLGMLMFVVANLVGSTIQITTLPLPVLSTLQASGLVFNSICASIILSEPFTRYSFVGTMLVAIGALLIALFGAIAEPSHNLDQLLALLGRKAFLTWMILTGVVVVMLVVATWLLKRMYPRTTPRLRLIRGMFFGCVSGILSAHSLLIAKSAVELLVRTIIDRHNQFDRWQSWMILVGLVVFALTQLYYMHRGLKLVSTSVLYPLVFCVYNIIAIIDGLIYFDQSDRLSSLHAGLIALGTVILLAGVVCLSWRLEDNEEEPTSPVASKHMGRVQMPQTVLQPGIGLAHGHPLDEPASPLDIDEEAPGVHGYASEQAKRKAVDERTPLLARAPTGPALTLANPKKRASVDAGELKSPQANTQPRRPPRRRRMTISEETNEIWDELNDRETLPSPARLSVDLERRPRSGTLPPRRNNAQSAWLNQMRRRSWFEGFGSRRGRIISSVVDNKISVIDYKVHLTIIATANPPRPFIPHTTNAIPTATMPAMQYFEKAQTSFKPPLIANENAYLGDVVSSESTDPEKPISGGFYRLEKGTPLVYTYTYDEIKIIVDGHFYISDETGKEVKAEKGDVFFFPKRSKITFKTDDFGLGFFVGQRKKDGA</sequence>
<dbReference type="Pfam" id="PF06249">
    <property type="entry name" value="EutQ"/>
    <property type="match status" value="1"/>
</dbReference>
<keyword evidence="8" id="KW-1185">Reference proteome</keyword>
<feature type="compositionally biased region" description="Basic and acidic residues" evidence="5">
    <location>
        <begin position="370"/>
        <end position="380"/>
    </location>
</feature>
<evidence type="ECO:0000313" key="8">
    <source>
        <dbReference type="Proteomes" id="UP000676310"/>
    </source>
</evidence>
<feature type="transmembrane region" description="Helical" evidence="6">
    <location>
        <begin position="109"/>
        <end position="130"/>
    </location>
</feature>
<feature type="transmembrane region" description="Helical" evidence="6">
    <location>
        <begin position="56"/>
        <end position="76"/>
    </location>
</feature>
<reference evidence="7" key="1">
    <citation type="submission" date="2021-05" db="EMBL/GenBank/DDBJ databases">
        <authorList>
            <person name="Stam R."/>
        </authorList>
    </citation>
    <scope>NUCLEOTIDE SEQUENCE</scope>
    <source>
        <strain evidence="7">CS162</strain>
    </source>
</reference>
<dbReference type="Proteomes" id="UP000676310">
    <property type="component" value="Unassembled WGS sequence"/>
</dbReference>
<evidence type="ECO:0000256" key="2">
    <source>
        <dbReference type="ARBA" id="ARBA00022692"/>
    </source>
</evidence>
<evidence type="ECO:0000256" key="1">
    <source>
        <dbReference type="ARBA" id="ARBA00004141"/>
    </source>
</evidence>
<keyword evidence="3 6" id="KW-1133">Transmembrane helix</keyword>
<dbReference type="Pfam" id="PF05653">
    <property type="entry name" value="Mg_trans_NIPA"/>
    <property type="match status" value="1"/>
</dbReference>
<feature type="transmembrane region" description="Helical" evidence="6">
    <location>
        <begin position="289"/>
        <end position="309"/>
    </location>
</feature>
<dbReference type="CDD" id="cd02228">
    <property type="entry name" value="cupin_EutQ"/>
    <property type="match status" value="1"/>
</dbReference>
<feature type="transmembrane region" description="Helical" evidence="6">
    <location>
        <begin position="256"/>
        <end position="277"/>
    </location>
</feature>
<dbReference type="PANTHER" id="PTHR12570">
    <property type="match status" value="1"/>
</dbReference>
<dbReference type="PANTHER" id="PTHR12570:SF86">
    <property type="entry name" value="ADR321CP"/>
    <property type="match status" value="1"/>
</dbReference>
<dbReference type="OrthoDB" id="2504919at2759"/>
<dbReference type="Gene3D" id="2.60.120.10">
    <property type="entry name" value="Jelly Rolls"/>
    <property type="match status" value="1"/>
</dbReference>
<organism evidence="7 8">
    <name type="scientific">Alternaria atra</name>
    <dbReference type="NCBI Taxonomy" id="119953"/>
    <lineage>
        <taxon>Eukaryota</taxon>
        <taxon>Fungi</taxon>
        <taxon>Dikarya</taxon>
        <taxon>Ascomycota</taxon>
        <taxon>Pezizomycotina</taxon>
        <taxon>Dothideomycetes</taxon>
        <taxon>Pleosporomycetidae</taxon>
        <taxon>Pleosporales</taxon>
        <taxon>Pleosporineae</taxon>
        <taxon>Pleosporaceae</taxon>
        <taxon>Alternaria</taxon>
        <taxon>Alternaria sect. Ulocladioides</taxon>
    </lineage>
</organism>
<feature type="transmembrane region" description="Helical" evidence="6">
    <location>
        <begin position="225"/>
        <end position="244"/>
    </location>
</feature>